<gene>
    <name evidence="3" type="primary">FNDC7</name>
</gene>
<dbReference type="GeneTree" id="ENSGT00390000004674"/>
<evidence type="ECO:0000313" key="4">
    <source>
        <dbReference type="Proteomes" id="UP000694407"/>
    </source>
</evidence>
<evidence type="ECO:0000256" key="1">
    <source>
        <dbReference type="SAM" id="SignalP"/>
    </source>
</evidence>
<feature type="signal peptide" evidence="1">
    <location>
        <begin position="1"/>
        <end position="25"/>
    </location>
</feature>
<dbReference type="Proteomes" id="UP000694407">
    <property type="component" value="Unplaced"/>
</dbReference>
<proteinExistence type="predicted"/>
<sequence>MAGGWKKCLFLIGFSLICLKPVVSAKTAPQIPTIDQAYSKISNSITVEWATVPGATSYLLTAEDGDTVIETMVANSPGTVTGLKAATLYQITIRSISAAGRSQASPPKQAKTVLAAPILEVSSPSPDSILVQWEAVYMAIGFSVSIMQANGLGRIWKENTTNTSLTFSSLDAGTLYTIKAYAWNANGIPGDDSTCNQRTSPRAPANIQVSFDSGALKASVSWTPTEGAFNYTVMALSGSSERSCSTTFSSCSISSLQCGTEYLISVLASNDAGSSKSSSAGTLKTVACAPGRVMIQEDPPGHLSVAWSNVDLGDYYVAFVKSDDGWEVHCNTSTTQCSFLSECGFTYFISVFAYNKAGQSPLGDVFNYTTAPCCPSDINPVLVSSERVEMVWSPVRGAELYETKAVAGSNVVECNDTAPACTLSALECDTKYSITVYSFSEVRGINMSCRSRFITTGPCSPEIISISKDAFSMIHVHWRSTNDDATYTVTAQGEKGLYQCSSTGESCTLGDLPCGSVFSVTAVAETQAGWSLPSYSMPLETVPCCPTGMTVTQVTQSVINVSWAIGMAAQTYVTVLESHIGQSKCHTHQSHCLLGCITCGINYTVALKAISATGLTADCTYQSYSSNACCPLGVKLYRLGPNGIRIYWQASRGSANYSTDLYGSKGIFTCTPSAGLSFCDVTEIPCGDVYTVVVSPVAETGLKLTFCPKKIYSVTCSGSTLGMVIYRGKRNDTVSPR</sequence>
<dbReference type="PANTHER" id="PTHR47135:SF1">
    <property type="entry name" value="FIBRONECTIN TYPE III DOMAIN-CONTAINING PROTEIN 7"/>
    <property type="match status" value="1"/>
</dbReference>
<reference evidence="3" key="1">
    <citation type="submission" date="2025-08" db="UniProtKB">
        <authorList>
            <consortium name="Ensembl"/>
        </authorList>
    </citation>
    <scope>IDENTIFICATION</scope>
</reference>
<dbReference type="InterPro" id="IPR003961">
    <property type="entry name" value="FN3_dom"/>
</dbReference>
<dbReference type="Ensembl" id="ENSMMMT00000026152.1">
    <property type="protein sequence ID" value="ENSMMMP00000023086.1"/>
    <property type="gene ID" value="ENSMMMG00000020200.1"/>
</dbReference>
<dbReference type="InterPro" id="IPR013783">
    <property type="entry name" value="Ig-like_fold"/>
</dbReference>
<evidence type="ECO:0000259" key="2">
    <source>
        <dbReference type="PROSITE" id="PS50853"/>
    </source>
</evidence>
<protein>
    <submittedName>
        <fullName evidence="3">Fibronectin type III domain containing 7</fullName>
    </submittedName>
</protein>
<dbReference type="SUPFAM" id="SSF49265">
    <property type="entry name" value="Fibronectin type III"/>
    <property type="match status" value="4"/>
</dbReference>
<dbReference type="AlphaFoldDB" id="A0A8C6A087"/>
<evidence type="ECO:0000313" key="3">
    <source>
        <dbReference type="Ensembl" id="ENSMMMP00000023086.1"/>
    </source>
</evidence>
<keyword evidence="1" id="KW-0732">Signal</keyword>
<dbReference type="PROSITE" id="PS50853">
    <property type="entry name" value="FN3"/>
    <property type="match status" value="5"/>
</dbReference>
<dbReference type="PANTHER" id="PTHR47135">
    <property type="entry name" value="FIBRONECTIN TYPE III DOMAIN-CONTAINING PROTEIN 7"/>
    <property type="match status" value="1"/>
</dbReference>
<dbReference type="Pfam" id="PF00041">
    <property type="entry name" value="fn3"/>
    <property type="match status" value="2"/>
</dbReference>
<feature type="domain" description="Fibronectin type-III" evidence="2">
    <location>
        <begin position="203"/>
        <end position="288"/>
    </location>
</feature>
<feature type="domain" description="Fibronectin type-III" evidence="2">
    <location>
        <begin position="28"/>
        <end position="115"/>
    </location>
</feature>
<reference evidence="3" key="2">
    <citation type="submission" date="2025-09" db="UniProtKB">
        <authorList>
            <consortium name="Ensembl"/>
        </authorList>
    </citation>
    <scope>IDENTIFICATION</scope>
</reference>
<dbReference type="InterPro" id="IPR036116">
    <property type="entry name" value="FN3_sf"/>
</dbReference>
<dbReference type="SMART" id="SM00060">
    <property type="entry name" value="FN3"/>
    <property type="match status" value="7"/>
</dbReference>
<feature type="domain" description="Fibronectin type-III" evidence="2">
    <location>
        <begin position="289"/>
        <end position="373"/>
    </location>
</feature>
<feature type="domain" description="Fibronectin type-III" evidence="2">
    <location>
        <begin position="457"/>
        <end position="544"/>
    </location>
</feature>
<dbReference type="CDD" id="cd00063">
    <property type="entry name" value="FN3"/>
    <property type="match status" value="2"/>
</dbReference>
<feature type="chain" id="PRO_5034312644" evidence="1">
    <location>
        <begin position="26"/>
        <end position="737"/>
    </location>
</feature>
<feature type="domain" description="Fibronectin type-III" evidence="2">
    <location>
        <begin position="116"/>
        <end position="202"/>
    </location>
</feature>
<organism evidence="3 4">
    <name type="scientific">Marmota marmota marmota</name>
    <name type="common">Alpine marmot</name>
    <dbReference type="NCBI Taxonomy" id="9994"/>
    <lineage>
        <taxon>Eukaryota</taxon>
        <taxon>Metazoa</taxon>
        <taxon>Chordata</taxon>
        <taxon>Craniata</taxon>
        <taxon>Vertebrata</taxon>
        <taxon>Euteleostomi</taxon>
        <taxon>Mammalia</taxon>
        <taxon>Eutheria</taxon>
        <taxon>Euarchontoglires</taxon>
        <taxon>Glires</taxon>
        <taxon>Rodentia</taxon>
        <taxon>Sciuromorpha</taxon>
        <taxon>Sciuridae</taxon>
        <taxon>Xerinae</taxon>
        <taxon>Marmotini</taxon>
        <taxon>Marmota</taxon>
    </lineage>
</organism>
<keyword evidence="4" id="KW-1185">Reference proteome</keyword>
<accession>A0A8C6A087</accession>
<dbReference type="Gene3D" id="2.60.40.10">
    <property type="entry name" value="Immunoglobulins"/>
    <property type="match status" value="3"/>
</dbReference>
<name>A0A8C6A087_MARMA</name>